<dbReference type="PANTHER" id="PTHR35526:SF3">
    <property type="entry name" value="ANTI-SIGMA-F FACTOR RSBW"/>
    <property type="match status" value="1"/>
</dbReference>
<proteinExistence type="predicted"/>
<dbReference type="CDD" id="cd16936">
    <property type="entry name" value="HATPase_RsbW-like"/>
    <property type="match status" value="1"/>
</dbReference>
<feature type="domain" description="Histidine kinase/HSP90-like ATPase" evidence="2">
    <location>
        <begin position="49"/>
        <end position="142"/>
    </location>
</feature>
<evidence type="ECO:0000256" key="1">
    <source>
        <dbReference type="ARBA" id="ARBA00022527"/>
    </source>
</evidence>
<dbReference type="SUPFAM" id="SSF55874">
    <property type="entry name" value="ATPase domain of HSP90 chaperone/DNA topoisomerase II/histidine kinase"/>
    <property type="match status" value="1"/>
</dbReference>
<dbReference type="Pfam" id="PF13581">
    <property type="entry name" value="HATPase_c_2"/>
    <property type="match status" value="1"/>
</dbReference>
<keyword evidence="1" id="KW-0808">Transferase</keyword>
<dbReference type="AlphaFoldDB" id="A0A9X2VMY3"/>
<dbReference type="InterPro" id="IPR036890">
    <property type="entry name" value="HATPase_C_sf"/>
</dbReference>
<keyword evidence="1" id="KW-0418">Kinase</keyword>
<accession>A0A9X2VMY3</accession>
<dbReference type="Proteomes" id="UP001141259">
    <property type="component" value="Unassembled WGS sequence"/>
</dbReference>
<comment type="caution">
    <text evidence="3">The sequence shown here is derived from an EMBL/GenBank/DDBJ whole genome shotgun (WGS) entry which is preliminary data.</text>
</comment>
<dbReference type="EMBL" id="JANYMP010000010">
    <property type="protein sequence ID" value="MCS7479471.1"/>
    <property type="molecule type" value="Genomic_DNA"/>
</dbReference>
<keyword evidence="3" id="KW-0067">ATP-binding</keyword>
<reference evidence="3" key="1">
    <citation type="submission" date="2022-08" db="EMBL/GenBank/DDBJ databases">
        <authorList>
            <person name="Tistechok S."/>
            <person name="Samborskyy M."/>
            <person name="Roman I."/>
        </authorList>
    </citation>
    <scope>NUCLEOTIDE SEQUENCE</scope>
    <source>
        <strain evidence="3">DSM 103496</strain>
    </source>
</reference>
<sequence>MDLSEPDGAPEPLVTGSLSQAVARLVAEAQDVLALVVLPWENDLRARPDLRSVRAGVRRHLADAVHPDVLGDVLLVVGELVENAYRHTAAPHRLRVNREGCAVRVEVTDGDPTEPVLHVAAPGERHRHGLLLVHQVCREWGFRPTVDGKTMWGVLSGHPAC</sequence>
<name>A0A9X2VMY3_9PSEU</name>
<keyword evidence="1" id="KW-0723">Serine/threonine-protein kinase</keyword>
<dbReference type="RefSeq" id="WP_259624972.1">
    <property type="nucleotide sequence ID" value="NZ_JANYMP010000010.1"/>
</dbReference>
<dbReference type="GO" id="GO:0005524">
    <property type="term" value="F:ATP binding"/>
    <property type="evidence" value="ECO:0007669"/>
    <property type="project" value="UniProtKB-KW"/>
</dbReference>
<gene>
    <name evidence="3" type="ORF">NZH93_21640</name>
</gene>
<evidence type="ECO:0000313" key="4">
    <source>
        <dbReference type="Proteomes" id="UP001141259"/>
    </source>
</evidence>
<evidence type="ECO:0000259" key="2">
    <source>
        <dbReference type="Pfam" id="PF13581"/>
    </source>
</evidence>
<organism evidence="3 4">
    <name type="scientific">Umezawaea endophytica</name>
    <dbReference type="NCBI Taxonomy" id="1654476"/>
    <lineage>
        <taxon>Bacteria</taxon>
        <taxon>Bacillati</taxon>
        <taxon>Actinomycetota</taxon>
        <taxon>Actinomycetes</taxon>
        <taxon>Pseudonocardiales</taxon>
        <taxon>Pseudonocardiaceae</taxon>
        <taxon>Umezawaea</taxon>
    </lineage>
</organism>
<evidence type="ECO:0000313" key="3">
    <source>
        <dbReference type="EMBL" id="MCS7479471.1"/>
    </source>
</evidence>
<dbReference type="PANTHER" id="PTHR35526">
    <property type="entry name" value="ANTI-SIGMA-F FACTOR RSBW-RELATED"/>
    <property type="match status" value="1"/>
</dbReference>
<dbReference type="GO" id="GO:0004674">
    <property type="term" value="F:protein serine/threonine kinase activity"/>
    <property type="evidence" value="ECO:0007669"/>
    <property type="project" value="UniProtKB-KW"/>
</dbReference>
<protein>
    <submittedName>
        <fullName evidence="3">ATP-binding protein</fullName>
    </submittedName>
</protein>
<dbReference type="InterPro" id="IPR050267">
    <property type="entry name" value="Anti-sigma-factor_SerPK"/>
</dbReference>
<dbReference type="InterPro" id="IPR003594">
    <property type="entry name" value="HATPase_dom"/>
</dbReference>
<dbReference type="Gene3D" id="3.30.565.10">
    <property type="entry name" value="Histidine kinase-like ATPase, C-terminal domain"/>
    <property type="match status" value="1"/>
</dbReference>
<keyword evidence="4" id="KW-1185">Reference proteome</keyword>
<keyword evidence="3" id="KW-0547">Nucleotide-binding</keyword>